<protein>
    <submittedName>
        <fullName evidence="1">VWA containing CoxE family protein</fullName>
    </submittedName>
</protein>
<evidence type="ECO:0000313" key="1">
    <source>
        <dbReference type="EMBL" id="EME62891.1"/>
    </source>
</evidence>
<dbReference type="RefSeq" id="WP_003937210.1">
    <property type="nucleotide sequence ID" value="NZ_AOEX01000048.1"/>
</dbReference>
<dbReference type="Pfam" id="PF05762">
    <property type="entry name" value="VWA_CoxE"/>
    <property type="match status" value="1"/>
</dbReference>
<dbReference type="InterPro" id="IPR011195">
    <property type="entry name" value="UCP010256"/>
</dbReference>
<dbReference type="Proteomes" id="UP000011731">
    <property type="component" value="Unassembled WGS sequence"/>
</dbReference>
<reference evidence="1 2" key="1">
    <citation type="journal article" date="2013" name="Genome Announc.">
        <title>Draft Genome Sequence of Rhodococcus ruber Strain BKS 20-38.</title>
        <authorList>
            <person name="Bala M."/>
            <person name="Kumar S."/>
            <person name="Raghava G.P."/>
            <person name="Mayilraj S."/>
        </authorList>
    </citation>
    <scope>NUCLEOTIDE SEQUENCE [LARGE SCALE GENOMIC DNA]</scope>
    <source>
        <strain evidence="1 2">BKS 20-38</strain>
    </source>
</reference>
<proteinExistence type="predicted"/>
<sequence>MPDVVRALEPMVAQLRATGIPVSTTQIVDSLRALQYIDVGDHRQVETALTATLVRDSTHLGVFSTLLSLYLHDLCSDRDGSVTQAAPSTTAIRHLDEEQLRGLLLTAMADDAWALVPRIAEELVDRHARIHPGLPVAGTLYVFRVLRALRVDEIEDFLCFDAEDVGPARLHRELRADSARLAVQRLQQTVETEVRKRLVQDRGAPAVAAAVGATLPDDIDFMTASTAELDQLHATLARMPDVLANRLRLSRSRRNGPVDLPTTVRSAMATAGVPLALHYRRRPPPQPRLFVLADISGSVASFARFTLLLLRALRSEFRAVRSFAFIDSIDEITDLVASARSALALARMLDERHSGIELDGHSDYGNVFTSFGRSWGRELTSTSIVIVIGDGRSNHRPSAAEELHRISRRAGRLYWLNPERQASWGDGDSLMVEYASSCDSVVECRNVRGLRAFVESLA</sequence>
<accession>M2XPD7</accession>
<dbReference type="PIRSF" id="PIRSF010256">
    <property type="entry name" value="CoxE_vWa"/>
    <property type="match status" value="1"/>
</dbReference>
<name>M2XPD7_9NOCA</name>
<dbReference type="InterPro" id="IPR008912">
    <property type="entry name" value="Uncharacterised_CoxE"/>
</dbReference>
<keyword evidence="2" id="KW-1185">Reference proteome</keyword>
<organism evidence="1 2">
    <name type="scientific">Rhodococcus ruber BKS 20-38</name>
    <dbReference type="NCBI Taxonomy" id="1278076"/>
    <lineage>
        <taxon>Bacteria</taxon>
        <taxon>Bacillati</taxon>
        <taxon>Actinomycetota</taxon>
        <taxon>Actinomycetes</taxon>
        <taxon>Mycobacteriales</taxon>
        <taxon>Nocardiaceae</taxon>
        <taxon>Rhodococcus</taxon>
    </lineage>
</organism>
<comment type="caution">
    <text evidence="1">The sequence shown here is derived from an EMBL/GenBank/DDBJ whole genome shotgun (WGS) entry which is preliminary data.</text>
</comment>
<evidence type="ECO:0000313" key="2">
    <source>
        <dbReference type="Proteomes" id="UP000011731"/>
    </source>
</evidence>
<dbReference type="EMBL" id="AOEX01000048">
    <property type="protein sequence ID" value="EME62891.1"/>
    <property type="molecule type" value="Genomic_DNA"/>
</dbReference>
<dbReference type="PATRIC" id="fig|1278076.4.peg.3238"/>
<gene>
    <name evidence="1" type="ORF">G352_15655</name>
</gene>
<dbReference type="PANTHER" id="PTHR39338">
    <property type="entry name" value="BLL5662 PROTEIN-RELATED"/>
    <property type="match status" value="1"/>
</dbReference>
<dbReference type="AlphaFoldDB" id="M2XPD7"/>
<dbReference type="PANTHER" id="PTHR39338:SF5">
    <property type="entry name" value="BLR6139 PROTEIN"/>
    <property type="match status" value="1"/>
</dbReference>